<feature type="transmembrane region" description="Helical" evidence="1">
    <location>
        <begin position="102"/>
        <end position="124"/>
    </location>
</feature>
<organism evidence="2 3">
    <name type="scientific">Candidatus Abawacabacteria bacterium RBG_16_42_10</name>
    <dbReference type="NCBI Taxonomy" id="1817814"/>
    <lineage>
        <taxon>Bacteria</taxon>
        <taxon>Candidatus Abawacaibacteriota</taxon>
    </lineage>
</organism>
<feature type="transmembrane region" description="Helical" evidence="1">
    <location>
        <begin position="45"/>
        <end position="64"/>
    </location>
</feature>
<evidence type="ECO:0000313" key="2">
    <source>
        <dbReference type="EMBL" id="OGC81948.1"/>
    </source>
</evidence>
<keyword evidence="1" id="KW-0812">Transmembrane</keyword>
<dbReference type="Proteomes" id="UP000177614">
    <property type="component" value="Unassembled WGS sequence"/>
</dbReference>
<dbReference type="Pfam" id="PF18895">
    <property type="entry name" value="T4SS_pilin"/>
    <property type="match status" value="1"/>
</dbReference>
<comment type="caution">
    <text evidence="2">The sequence shown here is derived from an EMBL/GenBank/DDBJ whole genome shotgun (WGS) entry which is preliminary data.</text>
</comment>
<reference evidence="2 3" key="1">
    <citation type="journal article" date="2016" name="Nat. Commun.">
        <title>Thousands of microbial genomes shed light on interconnected biogeochemical processes in an aquifer system.</title>
        <authorList>
            <person name="Anantharaman K."/>
            <person name="Brown C.T."/>
            <person name="Hug L.A."/>
            <person name="Sharon I."/>
            <person name="Castelle C.J."/>
            <person name="Probst A.J."/>
            <person name="Thomas B.C."/>
            <person name="Singh A."/>
            <person name="Wilkins M.J."/>
            <person name="Karaoz U."/>
            <person name="Brodie E.L."/>
            <person name="Williams K.H."/>
            <person name="Hubbard S.S."/>
            <person name="Banfield J.F."/>
        </authorList>
    </citation>
    <scope>NUCLEOTIDE SEQUENCE [LARGE SCALE GENOMIC DNA]</scope>
</reference>
<dbReference type="AlphaFoldDB" id="A0A1F4XJZ9"/>
<dbReference type="STRING" id="1817814.A2V81_03680"/>
<feature type="transmembrane region" description="Helical" evidence="1">
    <location>
        <begin position="145"/>
        <end position="163"/>
    </location>
</feature>
<accession>A0A1F4XJZ9</accession>
<protein>
    <recommendedName>
        <fullName evidence="4">Glycine zipper domain-containing protein</fullName>
    </recommendedName>
</protein>
<sequence>MATTVRADAVDSVVGGIGGAMVGAGAGAGLGSAIGGAIGGREGSAIGAAIGAVAGGIAGGIAGATGNLRPGAGLGLTPGFTYGIHVPQGTVLQANNPQLEPLIVQIVNFFLGFVGILAFLMLVYGGFRYLASAGDPEAAKKGKQTITYAVVGVVIIALSYAAVNTLIAGIGPQTGTNFSGLGIERGFPGFPSTTGGVSLGFSVGVRF</sequence>
<dbReference type="InterPro" id="IPR043993">
    <property type="entry name" value="T4SS_pilin"/>
</dbReference>
<keyword evidence="1" id="KW-0472">Membrane</keyword>
<dbReference type="EMBL" id="MEWR01000014">
    <property type="protein sequence ID" value="OGC81948.1"/>
    <property type="molecule type" value="Genomic_DNA"/>
</dbReference>
<evidence type="ECO:0000313" key="3">
    <source>
        <dbReference type="Proteomes" id="UP000177614"/>
    </source>
</evidence>
<keyword evidence="1" id="KW-1133">Transmembrane helix</keyword>
<name>A0A1F4XJZ9_9BACT</name>
<evidence type="ECO:0000256" key="1">
    <source>
        <dbReference type="SAM" id="Phobius"/>
    </source>
</evidence>
<feature type="transmembrane region" description="Helical" evidence="1">
    <location>
        <begin position="12"/>
        <end position="38"/>
    </location>
</feature>
<evidence type="ECO:0008006" key="4">
    <source>
        <dbReference type="Google" id="ProtNLM"/>
    </source>
</evidence>
<proteinExistence type="predicted"/>
<gene>
    <name evidence="2" type="ORF">A2V81_03680</name>
</gene>